<accession>A0A2M6WTB9</accession>
<dbReference type="Proteomes" id="UP000228533">
    <property type="component" value="Unassembled WGS sequence"/>
</dbReference>
<protein>
    <submittedName>
        <fullName evidence="1">Uncharacterized protein</fullName>
    </submittedName>
</protein>
<dbReference type="AlphaFoldDB" id="A0A2M6WTB9"/>
<comment type="caution">
    <text evidence="1">The sequence shown here is derived from an EMBL/GenBank/DDBJ whole genome shotgun (WGS) entry which is preliminary data.</text>
</comment>
<organism evidence="1 2">
    <name type="scientific">Candidatus Falkowbacteria bacterium CG10_big_fil_rev_8_21_14_0_10_37_14</name>
    <dbReference type="NCBI Taxonomy" id="1974561"/>
    <lineage>
        <taxon>Bacteria</taxon>
        <taxon>Candidatus Falkowiibacteriota</taxon>
    </lineage>
</organism>
<reference evidence="2" key="1">
    <citation type="submission" date="2017-09" db="EMBL/GenBank/DDBJ databases">
        <title>Depth-based differentiation of microbial function through sediment-hosted aquifers and enrichment of novel symbionts in the deep terrestrial subsurface.</title>
        <authorList>
            <person name="Probst A.J."/>
            <person name="Ladd B."/>
            <person name="Jarett J.K."/>
            <person name="Geller-Mcgrath D.E."/>
            <person name="Sieber C.M.K."/>
            <person name="Emerson J.B."/>
            <person name="Anantharaman K."/>
            <person name="Thomas B.C."/>
            <person name="Malmstrom R."/>
            <person name="Stieglmeier M."/>
            <person name="Klingl A."/>
            <person name="Woyke T."/>
            <person name="Ryan C.M."/>
            <person name="Banfield J.F."/>
        </authorList>
    </citation>
    <scope>NUCLEOTIDE SEQUENCE [LARGE SCALE GENOMIC DNA]</scope>
</reference>
<evidence type="ECO:0000313" key="1">
    <source>
        <dbReference type="EMBL" id="PIT96032.1"/>
    </source>
</evidence>
<sequence>MLEFTQLFCIEQNIFQRFVIVYKYIRFLNKEPLAKNILQKIFDDTAKILGDNAEGYFNENQFLKVKPEAILSREFWTYYSNLEIIYSKMKQLRHHEAPEKDCYDDLRRLFSKPYSDKMLELSFTVVNSNIFDKLDREVFLNGGSQNKSTWFDEKKSLLYVQGRKVEISKQDKITNPHKLLRHIFITNKSNIKDDFYYSEIAVEEFGELDYKNDSSNWKKYHNTCRTLNERLDKKLGITDFLSYNTGRKGRVKIQAKYL</sequence>
<evidence type="ECO:0000313" key="2">
    <source>
        <dbReference type="Proteomes" id="UP000228533"/>
    </source>
</evidence>
<dbReference type="EMBL" id="PFAM01000013">
    <property type="protein sequence ID" value="PIT96032.1"/>
    <property type="molecule type" value="Genomic_DNA"/>
</dbReference>
<proteinExistence type="predicted"/>
<gene>
    <name evidence="1" type="ORF">COT94_02080</name>
</gene>
<name>A0A2M6WTB9_9BACT</name>